<feature type="compositionally biased region" description="Low complexity" evidence="1">
    <location>
        <begin position="69"/>
        <end position="80"/>
    </location>
</feature>
<protein>
    <submittedName>
        <fullName evidence="2">Uncharacterized protein</fullName>
    </submittedName>
</protein>
<reference evidence="2 3" key="1">
    <citation type="submission" date="2017-11" db="EMBL/GenBank/DDBJ databases">
        <title>The genome of Rhizophagus clarus HR1 reveals common genetic basis of auxotrophy among arbuscular mycorrhizal fungi.</title>
        <authorList>
            <person name="Kobayashi Y."/>
        </authorList>
    </citation>
    <scope>NUCLEOTIDE SEQUENCE [LARGE SCALE GENOMIC DNA]</scope>
    <source>
        <strain evidence="2 3">HR1</strain>
    </source>
</reference>
<gene>
    <name evidence="2" type="ORF">RclHR1_09270001</name>
</gene>
<feature type="region of interest" description="Disordered" evidence="1">
    <location>
        <begin position="64"/>
        <end position="88"/>
    </location>
</feature>
<dbReference type="EMBL" id="BEXD01004345">
    <property type="protein sequence ID" value="GBC09996.1"/>
    <property type="molecule type" value="Genomic_DNA"/>
</dbReference>
<evidence type="ECO:0000256" key="1">
    <source>
        <dbReference type="SAM" id="MobiDB-lite"/>
    </source>
</evidence>
<proteinExistence type="predicted"/>
<evidence type="ECO:0000313" key="3">
    <source>
        <dbReference type="Proteomes" id="UP000247702"/>
    </source>
</evidence>
<keyword evidence="3" id="KW-1185">Reference proteome</keyword>
<name>A0A2Z6S412_9GLOM</name>
<dbReference type="Proteomes" id="UP000247702">
    <property type="component" value="Unassembled WGS sequence"/>
</dbReference>
<comment type="caution">
    <text evidence="2">The sequence shown here is derived from an EMBL/GenBank/DDBJ whole genome shotgun (WGS) entry which is preliminary data.</text>
</comment>
<evidence type="ECO:0000313" key="2">
    <source>
        <dbReference type="EMBL" id="GBC09996.1"/>
    </source>
</evidence>
<organism evidence="2 3">
    <name type="scientific">Rhizophagus clarus</name>
    <dbReference type="NCBI Taxonomy" id="94130"/>
    <lineage>
        <taxon>Eukaryota</taxon>
        <taxon>Fungi</taxon>
        <taxon>Fungi incertae sedis</taxon>
        <taxon>Mucoromycota</taxon>
        <taxon>Glomeromycotina</taxon>
        <taxon>Glomeromycetes</taxon>
        <taxon>Glomerales</taxon>
        <taxon>Glomeraceae</taxon>
        <taxon>Rhizophagus</taxon>
    </lineage>
</organism>
<dbReference type="AlphaFoldDB" id="A0A2Z6S412"/>
<accession>A0A2Z6S412</accession>
<sequence>MYQPFKTQQALQILAINFKPLIVKTCHRQGEAPPCHLSKALQMSKLRADITYNHHLYNSPIFVDDANETNKNTGNLNGLKNTKDDDSDVNLEAGLEQIEESLDNEDNKSN</sequence>